<sequence>MTTRIKAGTVVDDGDGDGSQGHSSGENRRLCGCSNQASIYLYVLLRHNIKKLEAELEELQRTRELVQRGVNEGRRQVRDTKLDVEAWLNANEVTSNQVEGIMQDKARVKEGCLNGWCPNLKLRYSLGKKAEKNTKVVVDLEAAGFDYVISAYSLPHVENFKALKSDRRLNMEEIIGSEA</sequence>
<proteinExistence type="predicted"/>
<dbReference type="EMBL" id="QEFC01000230">
    <property type="protein sequence ID" value="KAE9465783.1"/>
    <property type="molecule type" value="Genomic_DNA"/>
</dbReference>
<protein>
    <submittedName>
        <fullName evidence="3">Uncharacterized protein</fullName>
    </submittedName>
</protein>
<keyword evidence="4" id="KW-1185">Reference proteome</keyword>
<evidence type="ECO:0000256" key="1">
    <source>
        <dbReference type="SAM" id="Coils"/>
    </source>
</evidence>
<dbReference type="Proteomes" id="UP000428333">
    <property type="component" value="Linkage Group LG02"/>
</dbReference>
<accession>A0A6A4M300</accession>
<reference evidence="3 4" key="1">
    <citation type="journal article" date="2019" name="Genome Biol. Evol.">
        <title>The Rhododendron genome and chromosomal organization provide insight into shared whole-genome duplications across the heath family (Ericaceae).</title>
        <authorList>
            <person name="Soza V.L."/>
            <person name="Lindsley D."/>
            <person name="Waalkes A."/>
            <person name="Ramage E."/>
            <person name="Patwardhan R.P."/>
            <person name="Burton J.N."/>
            <person name="Adey A."/>
            <person name="Kumar A."/>
            <person name="Qiu R."/>
            <person name="Shendure J."/>
            <person name="Hall B."/>
        </authorList>
    </citation>
    <scope>NUCLEOTIDE SEQUENCE [LARGE SCALE GENOMIC DNA]</scope>
    <source>
        <strain evidence="3">RSF 1966-606</strain>
    </source>
</reference>
<feature type="coiled-coil region" evidence="1">
    <location>
        <begin position="42"/>
        <end position="69"/>
    </location>
</feature>
<keyword evidence="1" id="KW-0175">Coiled coil</keyword>
<evidence type="ECO:0000256" key="2">
    <source>
        <dbReference type="SAM" id="MobiDB-lite"/>
    </source>
</evidence>
<evidence type="ECO:0000313" key="4">
    <source>
        <dbReference type="Proteomes" id="UP000428333"/>
    </source>
</evidence>
<feature type="non-terminal residue" evidence="3">
    <location>
        <position position="1"/>
    </location>
</feature>
<dbReference type="AlphaFoldDB" id="A0A6A4M300"/>
<evidence type="ECO:0000313" key="3">
    <source>
        <dbReference type="EMBL" id="KAE9465783.1"/>
    </source>
</evidence>
<comment type="caution">
    <text evidence="3">The sequence shown here is derived from an EMBL/GenBank/DDBJ whole genome shotgun (WGS) entry which is preliminary data.</text>
</comment>
<feature type="region of interest" description="Disordered" evidence="2">
    <location>
        <begin position="1"/>
        <end position="27"/>
    </location>
</feature>
<gene>
    <name evidence="3" type="ORF">C3L33_02308</name>
</gene>
<organism evidence="3 4">
    <name type="scientific">Rhododendron williamsianum</name>
    <dbReference type="NCBI Taxonomy" id="262921"/>
    <lineage>
        <taxon>Eukaryota</taxon>
        <taxon>Viridiplantae</taxon>
        <taxon>Streptophyta</taxon>
        <taxon>Embryophyta</taxon>
        <taxon>Tracheophyta</taxon>
        <taxon>Spermatophyta</taxon>
        <taxon>Magnoliopsida</taxon>
        <taxon>eudicotyledons</taxon>
        <taxon>Gunneridae</taxon>
        <taxon>Pentapetalae</taxon>
        <taxon>asterids</taxon>
        <taxon>Ericales</taxon>
        <taxon>Ericaceae</taxon>
        <taxon>Ericoideae</taxon>
        <taxon>Rhodoreae</taxon>
        <taxon>Rhododendron</taxon>
    </lineage>
</organism>
<name>A0A6A4M300_9ERIC</name>
<dbReference type="OrthoDB" id="1737802at2759"/>